<dbReference type="InterPro" id="IPR000878">
    <property type="entry name" value="4pyrrol_Mease"/>
</dbReference>
<protein>
    <submittedName>
        <fullName evidence="7">Precorrin-6y C5,15-methyltransferase (Decarboxylating) subunit CbiE</fullName>
    </submittedName>
</protein>
<dbReference type="UniPathway" id="UPA00148"/>
<dbReference type="SUPFAM" id="SSF53790">
    <property type="entry name" value="Tetrapyrrole methylase"/>
    <property type="match status" value="1"/>
</dbReference>
<dbReference type="InterPro" id="IPR050714">
    <property type="entry name" value="Cobalamin_biosynth_MTase"/>
</dbReference>
<dbReference type="NCBIfam" id="TIGR02469">
    <property type="entry name" value="CbiT"/>
    <property type="match status" value="1"/>
</dbReference>
<gene>
    <name evidence="7" type="primary">cbiE</name>
    <name evidence="7" type="ORF">FYJ85_11590</name>
</gene>
<evidence type="ECO:0000256" key="5">
    <source>
        <dbReference type="ARBA" id="ARBA00022691"/>
    </source>
</evidence>
<dbReference type="InterPro" id="IPR014008">
    <property type="entry name" value="Cbl_synth_MTase_CbiT"/>
</dbReference>
<dbReference type="PANTHER" id="PTHR43182">
    <property type="entry name" value="COBALT-PRECORRIN-6B C(15)-METHYLTRANSFERASE (DECARBOXYLATING)"/>
    <property type="match status" value="1"/>
</dbReference>
<evidence type="ECO:0000256" key="3">
    <source>
        <dbReference type="ARBA" id="ARBA00022603"/>
    </source>
</evidence>
<dbReference type="InterPro" id="IPR014777">
    <property type="entry name" value="4pyrrole_Mease_sub1"/>
</dbReference>
<dbReference type="PIRSF" id="PIRSF036428">
    <property type="entry name" value="CobL"/>
    <property type="match status" value="1"/>
</dbReference>
<keyword evidence="2" id="KW-0169">Cobalamin biosynthesis</keyword>
<evidence type="ECO:0000256" key="1">
    <source>
        <dbReference type="ARBA" id="ARBA00004953"/>
    </source>
</evidence>
<dbReference type="SUPFAM" id="SSF53335">
    <property type="entry name" value="S-adenosyl-L-methionine-dependent methyltransferases"/>
    <property type="match status" value="1"/>
</dbReference>
<keyword evidence="3 7" id="KW-0489">Methyltransferase</keyword>
<dbReference type="InterPro" id="IPR012818">
    <property type="entry name" value="CbiE"/>
</dbReference>
<accession>A0A844G1V3</accession>
<dbReference type="Proteomes" id="UP000435649">
    <property type="component" value="Unassembled WGS sequence"/>
</dbReference>
<feature type="domain" description="Tetrapyrrole methylase" evidence="6">
    <location>
        <begin position="14"/>
        <end position="193"/>
    </location>
</feature>
<dbReference type="AlphaFoldDB" id="A0A844G1V3"/>
<comment type="caution">
    <text evidence="7">The sequence shown here is derived from an EMBL/GenBank/DDBJ whole genome shotgun (WGS) entry which is preliminary data.</text>
</comment>
<evidence type="ECO:0000313" key="8">
    <source>
        <dbReference type="Proteomes" id="UP000435649"/>
    </source>
</evidence>
<dbReference type="EMBL" id="VUNS01000011">
    <property type="protein sequence ID" value="MST97680.1"/>
    <property type="molecule type" value="Genomic_DNA"/>
</dbReference>
<reference evidence="7 8" key="1">
    <citation type="submission" date="2019-08" db="EMBL/GenBank/DDBJ databases">
        <title>In-depth cultivation of the pig gut microbiome towards novel bacterial diversity and tailored functional studies.</title>
        <authorList>
            <person name="Wylensek D."/>
            <person name="Hitch T.C.A."/>
            <person name="Clavel T."/>
        </authorList>
    </citation>
    <scope>NUCLEOTIDE SEQUENCE [LARGE SCALE GENOMIC DNA]</scope>
    <source>
        <strain evidence="7 8">BBE-744-WT-12</strain>
    </source>
</reference>
<comment type="pathway">
    <text evidence="1">Cofactor biosynthesis; adenosylcobalamin biosynthesis.</text>
</comment>
<dbReference type="PANTHER" id="PTHR43182:SF1">
    <property type="entry name" value="COBALT-PRECORRIN-7 C(5)-METHYLTRANSFERASE"/>
    <property type="match status" value="1"/>
</dbReference>
<dbReference type="NCBIfam" id="TIGR02467">
    <property type="entry name" value="CbiE"/>
    <property type="match status" value="1"/>
</dbReference>
<evidence type="ECO:0000313" key="7">
    <source>
        <dbReference type="EMBL" id="MST97680.1"/>
    </source>
</evidence>
<keyword evidence="8" id="KW-1185">Reference proteome</keyword>
<evidence type="ECO:0000256" key="2">
    <source>
        <dbReference type="ARBA" id="ARBA00022573"/>
    </source>
</evidence>
<dbReference type="Gene3D" id="3.40.1010.10">
    <property type="entry name" value="Cobalt-precorrin-4 Transmethylase, Domain 1"/>
    <property type="match status" value="1"/>
</dbReference>
<proteinExistence type="predicted"/>
<keyword evidence="4 7" id="KW-0808">Transferase</keyword>
<dbReference type="InterPro" id="IPR035996">
    <property type="entry name" value="4pyrrol_Methylase_sf"/>
</dbReference>
<dbReference type="Pfam" id="PF00590">
    <property type="entry name" value="TP_methylase"/>
    <property type="match status" value="1"/>
</dbReference>
<dbReference type="RefSeq" id="WP_106054366.1">
    <property type="nucleotide sequence ID" value="NZ_CALXOB010000057.1"/>
</dbReference>
<dbReference type="CDD" id="cd11644">
    <property type="entry name" value="Precorrin-6Y-MT"/>
    <property type="match status" value="1"/>
</dbReference>
<dbReference type="GO" id="GO:0008276">
    <property type="term" value="F:protein methyltransferase activity"/>
    <property type="evidence" value="ECO:0007669"/>
    <property type="project" value="InterPro"/>
</dbReference>
<keyword evidence="5" id="KW-0949">S-adenosyl-L-methionine</keyword>
<organism evidence="7 8">
    <name type="scientific">Victivallis lenta</name>
    <dbReference type="NCBI Taxonomy" id="2606640"/>
    <lineage>
        <taxon>Bacteria</taxon>
        <taxon>Pseudomonadati</taxon>
        <taxon>Lentisphaerota</taxon>
        <taxon>Lentisphaeria</taxon>
        <taxon>Victivallales</taxon>
        <taxon>Victivallaceae</taxon>
        <taxon>Victivallis</taxon>
    </lineage>
</organism>
<dbReference type="InterPro" id="IPR006365">
    <property type="entry name" value="Cbl_synth_CobL"/>
</dbReference>
<dbReference type="Gene3D" id="3.40.50.150">
    <property type="entry name" value="Vaccinia Virus protein VP39"/>
    <property type="match status" value="1"/>
</dbReference>
<evidence type="ECO:0000256" key="4">
    <source>
        <dbReference type="ARBA" id="ARBA00022679"/>
    </source>
</evidence>
<dbReference type="InterPro" id="IPR029063">
    <property type="entry name" value="SAM-dependent_MTases_sf"/>
</dbReference>
<dbReference type="CDD" id="cd02440">
    <property type="entry name" value="AdoMet_MTases"/>
    <property type="match status" value="1"/>
</dbReference>
<dbReference type="GO" id="GO:0009236">
    <property type="term" value="P:cobalamin biosynthetic process"/>
    <property type="evidence" value="ECO:0007669"/>
    <property type="project" value="UniProtKB-UniPathway"/>
</dbReference>
<sequence>MNPVYVIGCCGSGFSEEAREILRGAELVFGGKRLLAAAAPLLPEKAECVELGAGLVDALERGLAARGRRRTAVLASGDPLCCGIGGTLRRIAPGAELRFLPSPTAFQLFFARLGEPWERARFFSLHGDAASLPFRALLRSPLAVVYGDAKRSARAIAAELVERFPAAAGRRAAAGCNLGLDGEYIAAGTLESVAADAAAECSLSMLALLPDRTAPVPELPLGLPDGTYRHSKNMITHPEVRAIVLAKLRPVPGVLWDLGAGSGSVGLEAAGLCPELEVHAVERNPERLAELEANFRHEGLRNLHAHAGSAPDRIPELPEPDRVFVGGGGRELPEILAAAFARLRPGGVLVATAVLAESAAALVNALAPYRCELLTVNISRGEPLGGQTLLRAENPITIAVYRKPEKETRLS</sequence>
<dbReference type="GO" id="GO:0032259">
    <property type="term" value="P:methylation"/>
    <property type="evidence" value="ECO:0007669"/>
    <property type="project" value="UniProtKB-KW"/>
</dbReference>
<name>A0A844G1V3_9BACT</name>
<evidence type="ECO:0000259" key="6">
    <source>
        <dbReference type="Pfam" id="PF00590"/>
    </source>
</evidence>